<keyword evidence="8" id="KW-1185">Reference proteome</keyword>
<organism evidence="8 9">
    <name type="scientific">Cucumis melo</name>
    <name type="common">Muskmelon</name>
    <dbReference type="NCBI Taxonomy" id="3656"/>
    <lineage>
        <taxon>Eukaryota</taxon>
        <taxon>Viridiplantae</taxon>
        <taxon>Streptophyta</taxon>
        <taxon>Embryophyta</taxon>
        <taxon>Tracheophyta</taxon>
        <taxon>Spermatophyta</taxon>
        <taxon>Magnoliopsida</taxon>
        <taxon>eudicotyledons</taxon>
        <taxon>Gunneridae</taxon>
        <taxon>Pentapetalae</taxon>
        <taxon>rosids</taxon>
        <taxon>fabids</taxon>
        <taxon>Cucurbitales</taxon>
        <taxon>Cucurbitaceae</taxon>
        <taxon>Benincaseae</taxon>
        <taxon>Cucumis</taxon>
    </lineage>
</organism>
<dbReference type="PANTHER" id="PTHR48021:SF23">
    <property type="entry name" value="SUGAR TRANSPORTER ERD6-LIKE 6"/>
    <property type="match status" value="1"/>
</dbReference>
<keyword evidence="4 7" id="KW-0812">Transmembrane</keyword>
<evidence type="ECO:0000313" key="9">
    <source>
        <dbReference type="RefSeq" id="XP_050939217.1"/>
    </source>
</evidence>
<keyword evidence="3" id="KW-0762">Sugar transport</keyword>
<dbReference type="GeneID" id="103495029"/>
<gene>
    <name evidence="9" type="primary">LOC103495029</name>
</gene>
<accession>A0ABM3KN45</accession>
<evidence type="ECO:0000256" key="7">
    <source>
        <dbReference type="SAM" id="Phobius"/>
    </source>
</evidence>
<dbReference type="SUPFAM" id="SSF103473">
    <property type="entry name" value="MFS general substrate transporter"/>
    <property type="match status" value="1"/>
</dbReference>
<evidence type="ECO:0000256" key="5">
    <source>
        <dbReference type="ARBA" id="ARBA00022989"/>
    </source>
</evidence>
<dbReference type="InterPro" id="IPR050549">
    <property type="entry name" value="MFS_Trehalose_Transporter"/>
</dbReference>
<proteinExistence type="inferred from homology"/>
<evidence type="ECO:0000256" key="2">
    <source>
        <dbReference type="ARBA" id="ARBA00010992"/>
    </source>
</evidence>
<protein>
    <submittedName>
        <fullName evidence="9">Uncharacterized protein LOC103495029</fullName>
    </submittedName>
</protein>
<sequence>MGAWEGKLHGSMGRKIAREHGKLYWRTEKYELHQIVASNDSSLSHFQTGITSNDAATFGLGAIQVVANAVTTWVIDRAGHRLLLIISSAGMTLSLFIFAVAFVLKGMATKRAVDKKLVLLIVRKGHDGGKISLAYPNVLDPVSTCYGNTKNFGTHRLVFIGVLACEEKKLLLKNKT</sequence>
<evidence type="ECO:0000256" key="4">
    <source>
        <dbReference type="ARBA" id="ARBA00022692"/>
    </source>
</evidence>
<dbReference type="PANTHER" id="PTHR48021">
    <property type="match status" value="1"/>
</dbReference>
<dbReference type="Gene3D" id="1.20.1250.20">
    <property type="entry name" value="MFS general substrate transporter like domains"/>
    <property type="match status" value="1"/>
</dbReference>
<name>A0ABM3KN45_CUCME</name>
<dbReference type="InterPro" id="IPR005828">
    <property type="entry name" value="MFS_sugar_transport-like"/>
</dbReference>
<comment type="subcellular location">
    <subcellularLocation>
        <location evidence="1">Membrane</location>
    </subcellularLocation>
</comment>
<evidence type="ECO:0000313" key="8">
    <source>
        <dbReference type="Proteomes" id="UP001652600"/>
    </source>
</evidence>
<feature type="transmembrane region" description="Helical" evidence="7">
    <location>
        <begin position="82"/>
        <end position="104"/>
    </location>
</feature>
<evidence type="ECO:0000256" key="3">
    <source>
        <dbReference type="ARBA" id="ARBA00022597"/>
    </source>
</evidence>
<dbReference type="RefSeq" id="XP_050939217.1">
    <property type="nucleotide sequence ID" value="XM_051083260.1"/>
</dbReference>
<keyword evidence="3" id="KW-0813">Transport</keyword>
<comment type="similarity">
    <text evidence="2">Belongs to the major facilitator superfamily. Sugar transporter (TC 2.A.1.1) family.</text>
</comment>
<dbReference type="InterPro" id="IPR036259">
    <property type="entry name" value="MFS_trans_sf"/>
</dbReference>
<dbReference type="Proteomes" id="UP001652600">
    <property type="component" value="Chromosome 4"/>
</dbReference>
<reference evidence="9" key="1">
    <citation type="submission" date="2025-08" db="UniProtKB">
        <authorList>
            <consortium name="RefSeq"/>
        </authorList>
    </citation>
    <scope>IDENTIFICATION</scope>
    <source>
        <tissue evidence="9">Stem</tissue>
    </source>
</reference>
<keyword evidence="6 7" id="KW-0472">Membrane</keyword>
<keyword evidence="5 7" id="KW-1133">Transmembrane helix</keyword>
<evidence type="ECO:0000256" key="1">
    <source>
        <dbReference type="ARBA" id="ARBA00004370"/>
    </source>
</evidence>
<dbReference type="Pfam" id="PF00083">
    <property type="entry name" value="Sugar_tr"/>
    <property type="match status" value="1"/>
</dbReference>
<evidence type="ECO:0000256" key="6">
    <source>
        <dbReference type="ARBA" id="ARBA00023136"/>
    </source>
</evidence>